<dbReference type="InterPro" id="IPR042213">
    <property type="entry name" value="NBD_C_sf"/>
</dbReference>
<evidence type="ECO:0000256" key="1">
    <source>
        <dbReference type="ARBA" id="ARBA00005715"/>
    </source>
</evidence>
<dbReference type="Gene3D" id="3.40.50.10840">
    <property type="entry name" value="Putative sugar-binding, N-terminal domain"/>
    <property type="match status" value="1"/>
</dbReference>
<keyword evidence="6" id="KW-0119">Carbohydrate metabolism</keyword>
<comment type="similarity">
    <text evidence="1">Belongs to the four-carbon acid sugar kinase family.</text>
</comment>
<evidence type="ECO:0000256" key="5">
    <source>
        <dbReference type="ARBA" id="ARBA00022840"/>
    </source>
</evidence>
<feature type="domain" description="Four-carbon acid sugar kinase N-terminal" evidence="7">
    <location>
        <begin position="11"/>
        <end position="246"/>
    </location>
</feature>
<sequence>MTDMNGRLVSYYGDDFTGSTDVMEALASNGVETVLFLDLPTPELLARFKHCRAIGLAGTSRSETPAWMEEHLAPAFDWLNSLGASICHYKVCSTFDSSPGIGNIGKAIEIGRRRFGQSIVPVIVGAPQLKRYTAFGNLFAGYQGHVYRIDRHPVMSRHPVTPMGEADLALHLSKQTSLPVLLADLVAITAADADQRIDALTSNGKGILLLDVDSEATQSAAGRQMLRVTGRSGGFVAGSSGVEYALLSTWRQAGMIGETGAEFADIGPVDRLAVVSGSVSPTTERQIRTAAENGFDSIALDPLALISNGEAAVEAAVQAGVRKLKEGRSVILYTALGPSADRGADIDRLPGARHRLGSTLGTILRRLIEAEELSRAVVAGGDTSSHALRQLKIDALTTLLPLPQTPGSPLCLAHGDYAATNGLQIALKGGQVGTDGYFAQIRDGRKN</sequence>
<dbReference type="InterPro" id="IPR031475">
    <property type="entry name" value="NBD_C"/>
</dbReference>
<dbReference type="SUPFAM" id="SSF142764">
    <property type="entry name" value="YgbK-like"/>
    <property type="match status" value="1"/>
</dbReference>
<evidence type="ECO:0000256" key="4">
    <source>
        <dbReference type="ARBA" id="ARBA00022777"/>
    </source>
</evidence>
<evidence type="ECO:0000313" key="9">
    <source>
        <dbReference type="EMBL" id="MBB5561395.1"/>
    </source>
</evidence>
<gene>
    <name evidence="9" type="ORF">GGI59_003070</name>
</gene>
<dbReference type="Gene3D" id="3.40.980.20">
    <property type="entry name" value="Four-carbon acid sugar kinase, nucleotide binding domain"/>
    <property type="match status" value="1"/>
</dbReference>
<dbReference type="EMBL" id="JACHBC010000005">
    <property type="protein sequence ID" value="MBB5561395.1"/>
    <property type="molecule type" value="Genomic_DNA"/>
</dbReference>
<accession>A0A7W8XDQ5</accession>
<dbReference type="GO" id="GO:0016301">
    <property type="term" value="F:kinase activity"/>
    <property type="evidence" value="ECO:0007669"/>
    <property type="project" value="UniProtKB-KW"/>
</dbReference>
<evidence type="ECO:0000256" key="3">
    <source>
        <dbReference type="ARBA" id="ARBA00022741"/>
    </source>
</evidence>
<evidence type="ECO:0000256" key="2">
    <source>
        <dbReference type="ARBA" id="ARBA00022679"/>
    </source>
</evidence>
<dbReference type="Pfam" id="PF17042">
    <property type="entry name" value="NBD_C"/>
    <property type="match status" value="1"/>
</dbReference>
<keyword evidence="10" id="KW-1185">Reference proteome</keyword>
<keyword evidence="3" id="KW-0547">Nucleotide-binding</keyword>
<feature type="domain" description="Four-carbon acid sugar kinase nucleotide binding" evidence="8">
    <location>
        <begin position="273"/>
        <end position="438"/>
    </location>
</feature>
<evidence type="ECO:0000313" key="10">
    <source>
        <dbReference type="Proteomes" id="UP000528824"/>
    </source>
</evidence>
<keyword evidence="5" id="KW-0067">ATP-binding</keyword>
<protein>
    <submittedName>
        <fullName evidence="9">Uncharacterized protein YgbK (DUF1537 family)</fullName>
    </submittedName>
</protein>
<reference evidence="9 10" key="1">
    <citation type="submission" date="2020-08" db="EMBL/GenBank/DDBJ databases">
        <title>Genomic Encyclopedia of Type Strains, Phase IV (KMG-V): Genome sequencing to study the core and pangenomes of soil and plant-associated prokaryotes.</title>
        <authorList>
            <person name="Whitman W."/>
        </authorList>
    </citation>
    <scope>NUCLEOTIDE SEQUENCE [LARGE SCALE GENOMIC DNA]</scope>
    <source>
        <strain evidence="9 10">SEMIA 4034</strain>
    </source>
</reference>
<proteinExistence type="inferred from homology"/>
<dbReference type="InterPro" id="IPR010737">
    <property type="entry name" value="4-carb_acid_sugar_kinase_N"/>
</dbReference>
<dbReference type="Proteomes" id="UP000528824">
    <property type="component" value="Unassembled WGS sequence"/>
</dbReference>
<evidence type="ECO:0000259" key="8">
    <source>
        <dbReference type="Pfam" id="PF17042"/>
    </source>
</evidence>
<name>A0A7W8XDQ5_9HYPH</name>
<comment type="caution">
    <text evidence="9">The sequence shown here is derived from an EMBL/GenBank/DDBJ whole genome shotgun (WGS) entry which is preliminary data.</text>
</comment>
<dbReference type="AlphaFoldDB" id="A0A7W8XDQ5"/>
<evidence type="ECO:0000259" key="7">
    <source>
        <dbReference type="Pfam" id="PF07005"/>
    </source>
</evidence>
<dbReference type="InterPro" id="IPR037051">
    <property type="entry name" value="4-carb_acid_sugar_kinase_N_sf"/>
</dbReference>
<organism evidence="9 10">
    <name type="scientific">Rhizobium lentis</name>
    <dbReference type="NCBI Taxonomy" id="1138194"/>
    <lineage>
        <taxon>Bacteria</taxon>
        <taxon>Pseudomonadati</taxon>
        <taxon>Pseudomonadota</taxon>
        <taxon>Alphaproteobacteria</taxon>
        <taxon>Hyphomicrobiales</taxon>
        <taxon>Rhizobiaceae</taxon>
        <taxon>Rhizobium/Agrobacterium group</taxon>
        <taxon>Rhizobium</taxon>
    </lineage>
</organism>
<dbReference type="GO" id="GO:0005524">
    <property type="term" value="F:ATP binding"/>
    <property type="evidence" value="ECO:0007669"/>
    <property type="project" value="UniProtKB-KW"/>
</dbReference>
<keyword evidence="2" id="KW-0808">Transferase</keyword>
<dbReference type="Pfam" id="PF07005">
    <property type="entry name" value="SBD_N"/>
    <property type="match status" value="1"/>
</dbReference>
<keyword evidence="4" id="KW-0418">Kinase</keyword>
<evidence type="ECO:0000256" key="6">
    <source>
        <dbReference type="ARBA" id="ARBA00023277"/>
    </source>
</evidence>